<dbReference type="SUPFAM" id="SSF52025">
    <property type="entry name" value="PA domain"/>
    <property type="match status" value="1"/>
</dbReference>
<sequence>LDGFLAIAEPIDACDPIRPRPAPSAVLLSSSPSPDKLFNLPYIALVERGGCDFDLKVYNVQKANFSGAIVYNTVPNEIFAMGGQNCKCTFSHKLNDR</sequence>
<protein>
    <submittedName>
        <fullName evidence="2">PA domain-containing protein</fullName>
    </submittedName>
</protein>
<evidence type="ECO:0000259" key="1">
    <source>
        <dbReference type="Pfam" id="PF02225"/>
    </source>
</evidence>
<dbReference type="Gene3D" id="3.50.30.30">
    <property type="match status" value="1"/>
</dbReference>
<dbReference type="AlphaFoldDB" id="A0A183BE86"/>
<dbReference type="WBParaSite" id="ECPE_0001756601-mRNA-1">
    <property type="protein sequence ID" value="ECPE_0001756601-mRNA-1"/>
    <property type="gene ID" value="ECPE_0001756601"/>
</dbReference>
<feature type="domain" description="PA" evidence="1">
    <location>
        <begin position="43"/>
        <end position="83"/>
    </location>
</feature>
<dbReference type="Pfam" id="PF02225">
    <property type="entry name" value="PA"/>
    <property type="match status" value="1"/>
</dbReference>
<reference evidence="2" key="1">
    <citation type="submission" date="2016-06" db="UniProtKB">
        <authorList>
            <consortium name="WormBaseParasite"/>
        </authorList>
    </citation>
    <scope>IDENTIFICATION</scope>
</reference>
<accession>A0A183BE86</accession>
<dbReference type="InterPro" id="IPR046450">
    <property type="entry name" value="PA_dom_sf"/>
</dbReference>
<name>A0A183BE86_9TREM</name>
<organism evidence="2">
    <name type="scientific">Echinostoma caproni</name>
    <dbReference type="NCBI Taxonomy" id="27848"/>
    <lineage>
        <taxon>Eukaryota</taxon>
        <taxon>Metazoa</taxon>
        <taxon>Spiralia</taxon>
        <taxon>Lophotrochozoa</taxon>
        <taxon>Platyhelminthes</taxon>
        <taxon>Trematoda</taxon>
        <taxon>Digenea</taxon>
        <taxon>Plagiorchiida</taxon>
        <taxon>Echinostomata</taxon>
        <taxon>Echinostomatoidea</taxon>
        <taxon>Echinostomatidae</taxon>
        <taxon>Echinostoma</taxon>
    </lineage>
</organism>
<proteinExistence type="predicted"/>
<dbReference type="InterPro" id="IPR003137">
    <property type="entry name" value="PA_domain"/>
</dbReference>
<evidence type="ECO:0000313" key="2">
    <source>
        <dbReference type="WBParaSite" id="ECPE_0001756601-mRNA-1"/>
    </source>
</evidence>